<keyword evidence="5 8" id="KW-0812">Transmembrane</keyword>
<evidence type="ECO:0000256" key="3">
    <source>
        <dbReference type="ARBA" id="ARBA00022449"/>
    </source>
</evidence>
<comment type="similarity">
    <text evidence="2">Belongs to the CPA3 antiporters (TC 2.A.63) subunit E family.</text>
</comment>
<dbReference type="PANTHER" id="PTHR34584">
    <property type="entry name" value="NA(+)/H(+) ANTIPORTER SUBUNIT E1"/>
    <property type="match status" value="1"/>
</dbReference>
<evidence type="ECO:0000256" key="5">
    <source>
        <dbReference type="ARBA" id="ARBA00022692"/>
    </source>
</evidence>
<dbReference type="RefSeq" id="WP_390305401.1">
    <property type="nucleotide sequence ID" value="NZ_JBHRRZ010000015.1"/>
</dbReference>
<evidence type="ECO:0000256" key="8">
    <source>
        <dbReference type="SAM" id="Phobius"/>
    </source>
</evidence>
<dbReference type="InterPro" id="IPR002758">
    <property type="entry name" value="Cation_antiport_E"/>
</dbReference>
<name>A0ABV7A5T3_9BACI</name>
<keyword evidence="4" id="KW-1003">Cell membrane</keyword>
<dbReference type="EMBL" id="JBHRRZ010000015">
    <property type="protein sequence ID" value="MFC2948427.1"/>
    <property type="molecule type" value="Genomic_DNA"/>
</dbReference>
<keyword evidence="7 8" id="KW-0472">Membrane</keyword>
<evidence type="ECO:0000256" key="7">
    <source>
        <dbReference type="ARBA" id="ARBA00023136"/>
    </source>
</evidence>
<evidence type="ECO:0000256" key="1">
    <source>
        <dbReference type="ARBA" id="ARBA00004651"/>
    </source>
</evidence>
<dbReference type="PIRSF" id="PIRSF019239">
    <property type="entry name" value="MrpE"/>
    <property type="match status" value="1"/>
</dbReference>
<comment type="subcellular location">
    <subcellularLocation>
        <location evidence="1">Cell membrane</location>
        <topology evidence="1">Multi-pass membrane protein</topology>
    </subcellularLocation>
</comment>
<reference evidence="10" key="1">
    <citation type="journal article" date="2019" name="Int. J. Syst. Evol. Microbiol.">
        <title>The Global Catalogue of Microorganisms (GCM) 10K type strain sequencing project: providing services to taxonomists for standard genome sequencing and annotation.</title>
        <authorList>
            <consortium name="The Broad Institute Genomics Platform"/>
            <consortium name="The Broad Institute Genome Sequencing Center for Infectious Disease"/>
            <person name="Wu L."/>
            <person name="Ma J."/>
        </authorList>
    </citation>
    <scope>NUCLEOTIDE SEQUENCE [LARGE SCALE GENOMIC DNA]</scope>
    <source>
        <strain evidence="10">KCTC 13193</strain>
    </source>
</reference>
<dbReference type="Proteomes" id="UP001595387">
    <property type="component" value="Unassembled WGS sequence"/>
</dbReference>
<dbReference type="Pfam" id="PF01899">
    <property type="entry name" value="MNHE"/>
    <property type="match status" value="1"/>
</dbReference>
<accession>A0ABV7A5T3</accession>
<sequence length="158" mass="18178">MAFQIVINLIVATLWMFLSESYTGPSFITGYLFGALLLWLLRRYLPGRFYLRRVISILNLLFLFIKELVLSNIEMIKYIYTPSLDNEPGIFELPLDVTTDWEINMLANFISLTPGTLTIAVSDDNTKLFVHAMNIENVEDEIQSIKGSFEKAIMEVTR</sequence>
<gene>
    <name evidence="9" type="ORF">ACFODW_08745</name>
</gene>
<keyword evidence="3" id="KW-0050">Antiport</keyword>
<feature type="transmembrane region" description="Helical" evidence="8">
    <location>
        <begin position="53"/>
        <end position="73"/>
    </location>
</feature>
<keyword evidence="6 8" id="KW-1133">Transmembrane helix</keyword>
<keyword evidence="3" id="KW-0813">Transport</keyword>
<evidence type="ECO:0000313" key="9">
    <source>
        <dbReference type="EMBL" id="MFC2948427.1"/>
    </source>
</evidence>
<evidence type="ECO:0000256" key="2">
    <source>
        <dbReference type="ARBA" id="ARBA00006228"/>
    </source>
</evidence>
<dbReference type="PANTHER" id="PTHR34584:SF1">
    <property type="entry name" value="NA(+)_H(+) ANTIPORTER SUBUNIT E1"/>
    <property type="match status" value="1"/>
</dbReference>
<protein>
    <submittedName>
        <fullName evidence="9">Na+/H+ antiporter subunit E</fullName>
    </submittedName>
</protein>
<comment type="caution">
    <text evidence="9">The sequence shown here is derived from an EMBL/GenBank/DDBJ whole genome shotgun (WGS) entry which is preliminary data.</text>
</comment>
<proteinExistence type="inferred from homology"/>
<organism evidence="9 10">
    <name type="scientific">Virgibacillus sediminis</name>
    <dbReference type="NCBI Taxonomy" id="202260"/>
    <lineage>
        <taxon>Bacteria</taxon>
        <taxon>Bacillati</taxon>
        <taxon>Bacillota</taxon>
        <taxon>Bacilli</taxon>
        <taxon>Bacillales</taxon>
        <taxon>Bacillaceae</taxon>
        <taxon>Virgibacillus</taxon>
    </lineage>
</organism>
<evidence type="ECO:0000313" key="10">
    <source>
        <dbReference type="Proteomes" id="UP001595387"/>
    </source>
</evidence>
<evidence type="ECO:0000256" key="4">
    <source>
        <dbReference type="ARBA" id="ARBA00022475"/>
    </source>
</evidence>
<keyword evidence="10" id="KW-1185">Reference proteome</keyword>
<evidence type="ECO:0000256" key="6">
    <source>
        <dbReference type="ARBA" id="ARBA00022989"/>
    </source>
</evidence>